<keyword evidence="2" id="KW-1185">Reference proteome</keyword>
<dbReference type="EMBL" id="JAAGAA010000009">
    <property type="protein sequence ID" value="NDV13236.1"/>
    <property type="molecule type" value="Genomic_DNA"/>
</dbReference>
<proteinExistence type="predicted"/>
<reference evidence="1 2" key="1">
    <citation type="submission" date="2020-02" db="EMBL/GenBank/DDBJ databases">
        <authorList>
            <person name="Yang Z."/>
        </authorList>
    </citation>
    <scope>NUCLEOTIDE SEQUENCE [LARGE SCALE GENOMIC DNA]</scope>
    <source>
        <strain evidence="1 2">HX-7-9</strain>
    </source>
</reference>
<gene>
    <name evidence="1" type="ORF">GZH52_10600</name>
</gene>
<comment type="caution">
    <text evidence="1">The sequence shown here is derived from an EMBL/GenBank/DDBJ whole genome shotgun (WGS) entry which is preliminary data.</text>
</comment>
<evidence type="ECO:0000313" key="1">
    <source>
        <dbReference type="EMBL" id="NDV13236.1"/>
    </source>
</evidence>
<sequence length="86" mass="9101">MFGTFAQSARVSPSWKPWRPACANTPLDAGERAVLAGGKDGAVAPALVEMERASAEVLALLLKLGEQADLPGRLARLAQIDSWQAE</sequence>
<accession>A0A6B2KSL6</accession>
<protein>
    <submittedName>
        <fullName evidence="1">Uncharacterized protein</fullName>
    </submittedName>
</protein>
<organism evidence="1 2">
    <name type="scientific">Crenobacter caeni</name>
    <dbReference type="NCBI Taxonomy" id="2705474"/>
    <lineage>
        <taxon>Bacteria</taxon>
        <taxon>Pseudomonadati</taxon>
        <taxon>Pseudomonadota</taxon>
        <taxon>Betaproteobacteria</taxon>
        <taxon>Neisseriales</taxon>
        <taxon>Neisseriaceae</taxon>
        <taxon>Crenobacter</taxon>
    </lineage>
</organism>
<dbReference type="AlphaFoldDB" id="A0A6B2KSL6"/>
<dbReference type="RefSeq" id="WP_163316440.1">
    <property type="nucleotide sequence ID" value="NZ_JAAGAA010000009.1"/>
</dbReference>
<evidence type="ECO:0000313" key="2">
    <source>
        <dbReference type="Proteomes" id="UP000482578"/>
    </source>
</evidence>
<dbReference type="Proteomes" id="UP000482578">
    <property type="component" value="Unassembled WGS sequence"/>
</dbReference>
<name>A0A6B2KSL6_9NEIS</name>